<reference evidence="2" key="1">
    <citation type="submission" date="2014-12" db="EMBL/GenBank/DDBJ databases">
        <title>Genome Sequence of Valsa Canker Pathogens Uncovers a Specific Adaption of Colonization on Woody Bark.</title>
        <authorList>
            <person name="Yin Z."/>
            <person name="Liu H."/>
            <person name="Gao X."/>
            <person name="Li Z."/>
            <person name="Song N."/>
            <person name="Ke X."/>
            <person name="Dai Q."/>
            <person name="Wu Y."/>
            <person name="Sun Y."/>
            <person name="Xu J.-R."/>
            <person name="Kang Z.K."/>
            <person name="Wang L."/>
            <person name="Huang L."/>
        </authorList>
    </citation>
    <scope>NUCLEOTIDE SEQUENCE [LARGE SCALE GENOMIC DNA]</scope>
    <source>
        <strain evidence="2">03-8</strain>
    </source>
</reference>
<dbReference type="PANTHER" id="PTHR37017:SF13">
    <property type="entry name" value="AB HYDROLASE-1 DOMAIN-CONTAINING PROTEIN"/>
    <property type="match status" value="1"/>
</dbReference>
<evidence type="ECO:0000259" key="1">
    <source>
        <dbReference type="Pfam" id="PF12697"/>
    </source>
</evidence>
<dbReference type="InterPro" id="IPR000073">
    <property type="entry name" value="AB_hydrolase_1"/>
</dbReference>
<dbReference type="OrthoDB" id="408373at2759"/>
<dbReference type="AlphaFoldDB" id="A0A194W8W2"/>
<keyword evidence="3" id="KW-1185">Reference proteome</keyword>
<feature type="domain" description="AB hydrolase-1" evidence="1">
    <location>
        <begin position="7"/>
        <end position="240"/>
    </location>
</feature>
<evidence type="ECO:0000313" key="3">
    <source>
        <dbReference type="Proteomes" id="UP000078559"/>
    </source>
</evidence>
<protein>
    <submittedName>
        <fullName evidence="2">Pyrethroid hydrolase</fullName>
    </submittedName>
</protein>
<keyword evidence="2" id="KW-0378">Hydrolase</keyword>
<dbReference type="Proteomes" id="UP000078559">
    <property type="component" value="Chromosome 9"/>
</dbReference>
<dbReference type="Gene3D" id="3.40.50.1820">
    <property type="entry name" value="alpha/beta hydrolase"/>
    <property type="match status" value="1"/>
</dbReference>
<proteinExistence type="predicted"/>
<organism evidence="2 3">
    <name type="scientific">Cytospora mali</name>
    <name type="common">Apple Valsa canker fungus</name>
    <name type="synonym">Valsa mali</name>
    <dbReference type="NCBI Taxonomy" id="578113"/>
    <lineage>
        <taxon>Eukaryota</taxon>
        <taxon>Fungi</taxon>
        <taxon>Dikarya</taxon>
        <taxon>Ascomycota</taxon>
        <taxon>Pezizomycotina</taxon>
        <taxon>Sordariomycetes</taxon>
        <taxon>Sordariomycetidae</taxon>
        <taxon>Diaporthales</taxon>
        <taxon>Cytosporaceae</taxon>
        <taxon>Cytospora</taxon>
    </lineage>
</organism>
<dbReference type="Pfam" id="PF12697">
    <property type="entry name" value="Abhydrolase_6"/>
    <property type="match status" value="1"/>
</dbReference>
<dbReference type="InterPro" id="IPR029058">
    <property type="entry name" value="AB_hydrolase_fold"/>
</dbReference>
<evidence type="ECO:0000313" key="2">
    <source>
        <dbReference type="EMBL" id="KUI72515.1"/>
    </source>
</evidence>
<accession>A0A194W8W2</accession>
<dbReference type="PANTHER" id="PTHR37017">
    <property type="entry name" value="AB HYDROLASE-1 DOMAIN-CONTAINING PROTEIN-RELATED"/>
    <property type="match status" value="1"/>
</dbReference>
<dbReference type="EMBL" id="CM003106">
    <property type="protein sequence ID" value="KUI72515.1"/>
    <property type="molecule type" value="Genomic_DNA"/>
</dbReference>
<dbReference type="SUPFAM" id="SSF53474">
    <property type="entry name" value="alpha/beta-Hydrolases"/>
    <property type="match status" value="1"/>
</dbReference>
<dbReference type="SMR" id="A0A194W8W2"/>
<dbReference type="InterPro" id="IPR052897">
    <property type="entry name" value="Sec-Metab_Biosynth_Hydrolase"/>
</dbReference>
<sequence length="248" mass="26299">MAPKPTIVIVPGAWQLTTGYAPFTDLLRQSGFDTECVAMPSTGGTQLPLTGLAEDIAAVRAVIQSLVDAGKEVVLLVHSAGGVSGSGAVRGLDVKTRKEAGLSGGVTRVIYMAAFMLPKGTCLLDMVGGEPLPWMVLQGDRVTIDPESMADVGFGDLPSEEQKRWGKELMHTSAILFEGVSEYEPWNESIPCAYIFAEDDGAIHYPVQQKMAAQLGPNALTVTLKSSHSPFLSMPKELLAAVEKIVAA</sequence>
<gene>
    <name evidence="2" type="ORF">VM1G_08405</name>
</gene>
<dbReference type="GO" id="GO:0016787">
    <property type="term" value="F:hydrolase activity"/>
    <property type="evidence" value="ECO:0007669"/>
    <property type="project" value="UniProtKB-KW"/>
</dbReference>
<name>A0A194W8W2_CYTMA</name>